<keyword evidence="7 9" id="KW-0862">Zinc</keyword>
<dbReference type="PRINTS" id="PR00932">
    <property type="entry name" value="AMINO1PTASE"/>
</dbReference>
<keyword evidence="12" id="KW-1185">Reference proteome</keyword>
<comment type="similarity">
    <text evidence="2 9">Belongs to the peptidase M18 family.</text>
</comment>
<evidence type="ECO:0000256" key="9">
    <source>
        <dbReference type="RuleBase" id="RU004386"/>
    </source>
</evidence>
<evidence type="ECO:0000256" key="4">
    <source>
        <dbReference type="ARBA" id="ARBA00022670"/>
    </source>
</evidence>
<dbReference type="PANTHER" id="PTHR28570">
    <property type="entry name" value="ASPARTYL AMINOPEPTIDASE"/>
    <property type="match status" value="1"/>
</dbReference>
<evidence type="ECO:0000256" key="6">
    <source>
        <dbReference type="ARBA" id="ARBA00022801"/>
    </source>
</evidence>
<organism evidence="11 12">
    <name type="scientific">Brevibacterium gallinarum</name>
    <dbReference type="NCBI Taxonomy" id="2762220"/>
    <lineage>
        <taxon>Bacteria</taxon>
        <taxon>Bacillati</taxon>
        <taxon>Actinomycetota</taxon>
        <taxon>Actinomycetes</taxon>
        <taxon>Micrococcales</taxon>
        <taxon>Brevibacteriaceae</taxon>
        <taxon>Brevibacterium</taxon>
    </lineage>
</organism>
<evidence type="ECO:0000256" key="5">
    <source>
        <dbReference type="ARBA" id="ARBA00022723"/>
    </source>
</evidence>
<proteinExistence type="inferred from homology"/>
<dbReference type="Gene3D" id="2.30.250.10">
    <property type="entry name" value="Aminopeptidase i, Domain 2"/>
    <property type="match status" value="1"/>
</dbReference>
<dbReference type="SUPFAM" id="SSF101821">
    <property type="entry name" value="Aminopeptidase/glucanase lid domain"/>
    <property type="match status" value="1"/>
</dbReference>
<evidence type="ECO:0000256" key="3">
    <source>
        <dbReference type="ARBA" id="ARBA00022438"/>
    </source>
</evidence>
<evidence type="ECO:0000313" key="11">
    <source>
        <dbReference type="EMBL" id="MBD8020716.1"/>
    </source>
</evidence>
<name>A0ABR8WUF9_9MICO</name>
<dbReference type="SUPFAM" id="SSF53187">
    <property type="entry name" value="Zn-dependent exopeptidases"/>
    <property type="match status" value="2"/>
</dbReference>
<keyword evidence="5 9" id="KW-0479">Metal-binding</keyword>
<evidence type="ECO:0000256" key="10">
    <source>
        <dbReference type="RuleBase" id="RU004387"/>
    </source>
</evidence>
<evidence type="ECO:0000313" key="12">
    <source>
        <dbReference type="Proteomes" id="UP000651517"/>
    </source>
</evidence>
<sequence>MSITTESAPSTVAADLSSFVYASPSSFHAAANVRERLVSAGFSELHEADAWQLHAGGKYVVVRDGAAIAWVMPEGGAGGGAGKASGAGKAGGTGKAGGAGKVSGASAPVFRVFGTHTDSPAFKLKPNPGFATEGALQIGVEIYGGPLLNSWLDRELSLAGRLVTRDGQTVLARTKPIARIPQLAIHLDREVNQKLTLDKQRHLQPVIGLEDLTGLLQAADGLQSTDVLEVLAASAGVKAADVAGFDVVTIAAQEPATFGLHDEFLASPRLDNLSSVHAGMSALALIDPAEISEIPLLAAFDHEEVGSNTRSGACGPFLADITERIVAAAAGDGDEAGGAAAAGREAYLRSMASSICFSADTGHGVHPNFPERHDPVSRPRLGAGPLLKINAQQRYATDAIGTGRFAAACAAADVAYQEFVSNNSMPCGSTIGPLTATRLGMTTVDIGIGLWSMHSAREMCAITDVHDMFHVAHAYLRGA</sequence>
<accession>A0ABR8WUF9</accession>
<reference evidence="11 12" key="1">
    <citation type="submission" date="2020-08" db="EMBL/GenBank/DDBJ databases">
        <title>A Genomic Blueprint of the Chicken Gut Microbiome.</title>
        <authorList>
            <person name="Gilroy R."/>
            <person name="Ravi A."/>
            <person name="Getino M."/>
            <person name="Pursley I."/>
            <person name="Horton D.L."/>
            <person name="Alikhan N.-F."/>
            <person name="Baker D."/>
            <person name="Gharbi K."/>
            <person name="Hall N."/>
            <person name="Watson M."/>
            <person name="Adriaenssens E.M."/>
            <person name="Foster-Nyarko E."/>
            <person name="Jarju S."/>
            <person name="Secka A."/>
            <person name="Antonio M."/>
            <person name="Oren A."/>
            <person name="Chaudhuri R."/>
            <person name="La Ragione R.M."/>
            <person name="Hildebrand F."/>
            <person name="Pallen M.J."/>
        </authorList>
    </citation>
    <scope>NUCLEOTIDE SEQUENCE [LARGE SCALE GENOMIC DNA]</scope>
    <source>
        <strain evidence="11 12">Re57</strain>
    </source>
</reference>
<dbReference type="EC" id="3.4.11.-" evidence="10"/>
<comment type="caution">
    <text evidence="11">The sequence shown here is derived from an EMBL/GenBank/DDBJ whole genome shotgun (WGS) entry which is preliminary data.</text>
</comment>
<evidence type="ECO:0000256" key="7">
    <source>
        <dbReference type="ARBA" id="ARBA00022833"/>
    </source>
</evidence>
<evidence type="ECO:0000256" key="1">
    <source>
        <dbReference type="ARBA" id="ARBA00001947"/>
    </source>
</evidence>
<dbReference type="Gene3D" id="3.40.630.10">
    <property type="entry name" value="Zn peptidases"/>
    <property type="match status" value="1"/>
</dbReference>
<comment type="cofactor">
    <cofactor evidence="1 10">
        <name>Zn(2+)</name>
        <dbReference type="ChEBI" id="CHEBI:29105"/>
    </cofactor>
</comment>
<dbReference type="InterPro" id="IPR023358">
    <property type="entry name" value="Peptidase_M18_dom2"/>
</dbReference>
<keyword evidence="6 9" id="KW-0378">Hydrolase</keyword>
<dbReference type="GO" id="GO:0004177">
    <property type="term" value="F:aminopeptidase activity"/>
    <property type="evidence" value="ECO:0007669"/>
    <property type="project" value="UniProtKB-KW"/>
</dbReference>
<dbReference type="RefSeq" id="WP_191726168.1">
    <property type="nucleotide sequence ID" value="NZ_JACSPY010000006.1"/>
</dbReference>
<protein>
    <recommendedName>
        <fullName evidence="10">M18 family aminopeptidase</fullName>
        <ecNumber evidence="10">3.4.11.-</ecNumber>
    </recommendedName>
</protein>
<evidence type="ECO:0000256" key="2">
    <source>
        <dbReference type="ARBA" id="ARBA00008290"/>
    </source>
</evidence>
<gene>
    <name evidence="11" type="ORF">H9634_07970</name>
</gene>
<dbReference type="PANTHER" id="PTHR28570:SF3">
    <property type="entry name" value="ASPARTYL AMINOPEPTIDASE"/>
    <property type="match status" value="1"/>
</dbReference>
<dbReference type="InterPro" id="IPR001948">
    <property type="entry name" value="Peptidase_M18"/>
</dbReference>
<dbReference type="Proteomes" id="UP000651517">
    <property type="component" value="Unassembled WGS sequence"/>
</dbReference>
<evidence type="ECO:0000256" key="8">
    <source>
        <dbReference type="ARBA" id="ARBA00023049"/>
    </source>
</evidence>
<dbReference type="EMBL" id="JACSPY010000006">
    <property type="protein sequence ID" value="MBD8020716.1"/>
    <property type="molecule type" value="Genomic_DNA"/>
</dbReference>
<keyword evidence="3 9" id="KW-0031">Aminopeptidase</keyword>
<keyword evidence="4 9" id="KW-0645">Protease</keyword>
<dbReference type="Pfam" id="PF02127">
    <property type="entry name" value="Peptidase_M18"/>
    <property type="match status" value="2"/>
</dbReference>
<dbReference type="NCBIfam" id="NF002759">
    <property type="entry name" value="PRK02813.1"/>
    <property type="match status" value="1"/>
</dbReference>
<keyword evidence="8 9" id="KW-0482">Metalloprotease</keyword>